<comment type="pathway">
    <text evidence="6 8">Amino-acid biosynthesis; L-lysine biosynthesis via DAP pathway; L-lysine from DL-2,6-diaminopimelate: step 1/1.</text>
</comment>
<feature type="region of interest" description="Disordered" evidence="9">
    <location>
        <begin position="1"/>
        <end position="20"/>
    </location>
</feature>
<dbReference type="HAMAP" id="MF_02120">
    <property type="entry name" value="LysA"/>
    <property type="match status" value="1"/>
</dbReference>
<feature type="binding site" evidence="6">
    <location>
        <position position="366"/>
    </location>
    <ligand>
        <name>substrate</name>
    </ligand>
</feature>
<dbReference type="InterPro" id="IPR000183">
    <property type="entry name" value="Orn/DAP/Arg_de-COase"/>
</dbReference>
<dbReference type="CDD" id="cd06828">
    <property type="entry name" value="PLPDE_III_DapDC"/>
    <property type="match status" value="1"/>
</dbReference>
<dbReference type="PROSITE" id="PS00879">
    <property type="entry name" value="ODR_DC_2_2"/>
    <property type="match status" value="1"/>
</dbReference>
<dbReference type="NCBIfam" id="TIGR01048">
    <property type="entry name" value="lysA"/>
    <property type="match status" value="1"/>
</dbReference>
<gene>
    <name evidence="6 11" type="primary">lysA</name>
    <name evidence="11" type="ORF">M6D93_07555</name>
</gene>
<feature type="binding site" evidence="6">
    <location>
        <position position="276"/>
    </location>
    <ligand>
        <name>pyridoxal 5'-phosphate</name>
        <dbReference type="ChEBI" id="CHEBI:597326"/>
    </ligand>
</feature>
<dbReference type="RefSeq" id="WP_249773745.1">
    <property type="nucleotide sequence ID" value="NZ_CP097332.1"/>
</dbReference>
<dbReference type="PRINTS" id="PR01181">
    <property type="entry name" value="DAPDCRBXLASE"/>
</dbReference>
<evidence type="ECO:0000256" key="3">
    <source>
        <dbReference type="ARBA" id="ARBA00022898"/>
    </source>
</evidence>
<keyword evidence="3 6" id="KW-0663">Pyridoxal phosphate</keyword>
<dbReference type="EMBL" id="CP097332">
    <property type="protein sequence ID" value="UQX89850.1"/>
    <property type="molecule type" value="Genomic_DNA"/>
</dbReference>
<feature type="binding site" evidence="6">
    <location>
        <position position="362"/>
    </location>
    <ligand>
        <name>substrate</name>
    </ligand>
</feature>
<evidence type="ECO:0000256" key="1">
    <source>
        <dbReference type="ARBA" id="ARBA00001933"/>
    </source>
</evidence>
<accession>A0ABY4R460</accession>
<proteinExistence type="inferred from homology"/>
<dbReference type="PANTHER" id="PTHR43727:SF2">
    <property type="entry name" value="GROUP IV DECARBOXYLASE"/>
    <property type="match status" value="1"/>
</dbReference>
<evidence type="ECO:0000313" key="12">
    <source>
        <dbReference type="Proteomes" id="UP001056336"/>
    </source>
</evidence>
<sequence length="501" mass="52139">MSRSAHPAGPRHADVLPVPHAPNPGYSGELSAAVWPRTAGRDEDGQLVVGGITASELAERFGTPAFVLDTDDLRARARGYAAAFADADVYYAGKAFLCTAVAKIIAEQGLAIDVCTGGELAIALRAGVHPDRIALHGNNKSVAELEAAVTAGVGRVVVDSLVEIERLAELAERAGVRQRVMIRVTVGVEAHTHEFIATAHEDQKFGFSLSSGDALTAVSAVLDRPSLELMGLHSHIGSQIFDTAGFEVAAHRVLGLLATIRDKFGIELPEIDLGGGLGIAYTDADSPQQPADIARRLLEIIGTESSRAELSAPRLSVEPGRAIIGPAMLTIYEVGTVKPVALDGGVVRHYVSVDGGMSDNIRTALYDAEYTVALANRGSSADAVLSRVVGKHCESGDIVVRDCWLPGDLVPGDLLAVAATGAYCHSMASNYNRVPRPPVVAVAHGAAQLIVRRETLDDVLATDLGWIEPSSAGSSAPASTAAGSEAGTPDNEADNGAGDPR</sequence>
<dbReference type="Pfam" id="PF02784">
    <property type="entry name" value="Orn_Arg_deC_N"/>
    <property type="match status" value="1"/>
</dbReference>
<dbReference type="EC" id="4.1.1.20" evidence="6 7"/>
<evidence type="ECO:0000256" key="8">
    <source>
        <dbReference type="RuleBase" id="RU003738"/>
    </source>
</evidence>
<dbReference type="InterPro" id="IPR009006">
    <property type="entry name" value="Ala_racemase/Decarboxylase_C"/>
</dbReference>
<name>A0ABY4R460_9ACTN</name>
<dbReference type="PRINTS" id="PR01179">
    <property type="entry name" value="ODADCRBXLASE"/>
</dbReference>
<dbReference type="InterPro" id="IPR002986">
    <property type="entry name" value="DAP_deCOOHase_LysA"/>
</dbReference>
<keyword evidence="6" id="KW-0028">Amino-acid biosynthesis</keyword>
<evidence type="ECO:0000259" key="10">
    <source>
        <dbReference type="Pfam" id="PF02784"/>
    </source>
</evidence>
<organism evidence="11 12">
    <name type="scientific">Jatrophihabitans telluris</name>
    <dbReference type="NCBI Taxonomy" id="2038343"/>
    <lineage>
        <taxon>Bacteria</taxon>
        <taxon>Bacillati</taxon>
        <taxon>Actinomycetota</taxon>
        <taxon>Actinomycetes</taxon>
        <taxon>Jatrophihabitantales</taxon>
        <taxon>Jatrophihabitantaceae</taxon>
        <taxon>Jatrophihabitans</taxon>
    </lineage>
</organism>
<keyword evidence="2 6" id="KW-0210">Decarboxylase</keyword>
<dbReference type="SUPFAM" id="SSF51419">
    <property type="entry name" value="PLP-binding barrel"/>
    <property type="match status" value="1"/>
</dbReference>
<keyword evidence="12" id="KW-1185">Reference proteome</keyword>
<comment type="subunit">
    <text evidence="6">Homodimer.</text>
</comment>
<feature type="binding site" evidence="6">
    <location>
        <position position="394"/>
    </location>
    <ligand>
        <name>substrate</name>
    </ligand>
</feature>
<feature type="domain" description="Orn/DAP/Arg decarboxylase 2 N-terminal" evidence="10">
    <location>
        <begin position="71"/>
        <end position="324"/>
    </location>
</feature>
<feature type="binding site" evidence="6">
    <location>
        <begin position="318"/>
        <end position="321"/>
    </location>
    <ligand>
        <name>pyridoxal 5'-phosphate</name>
        <dbReference type="ChEBI" id="CHEBI:597326"/>
    </ligand>
</feature>
<dbReference type="Gene3D" id="2.40.37.10">
    <property type="entry name" value="Lyase, Ornithine Decarboxylase, Chain A, domain 1"/>
    <property type="match status" value="1"/>
</dbReference>
<dbReference type="PROSITE" id="PS00878">
    <property type="entry name" value="ODR_DC_2_1"/>
    <property type="match status" value="1"/>
</dbReference>
<evidence type="ECO:0000256" key="2">
    <source>
        <dbReference type="ARBA" id="ARBA00022793"/>
    </source>
</evidence>
<dbReference type="InterPro" id="IPR022644">
    <property type="entry name" value="De-COase2_N"/>
</dbReference>
<evidence type="ECO:0000256" key="9">
    <source>
        <dbReference type="SAM" id="MobiDB-lite"/>
    </source>
</evidence>
<evidence type="ECO:0000256" key="6">
    <source>
        <dbReference type="HAMAP-Rule" id="MF_02120"/>
    </source>
</evidence>
<comment type="similarity">
    <text evidence="6">Belongs to the Orn/Lys/Arg decarboxylase class-II family. LysA subfamily.</text>
</comment>
<dbReference type="InterPro" id="IPR029066">
    <property type="entry name" value="PLP-binding_barrel"/>
</dbReference>
<feature type="binding site" evidence="6">
    <location>
        <position position="423"/>
    </location>
    <ligand>
        <name>substrate</name>
    </ligand>
</feature>
<dbReference type="InterPro" id="IPR022657">
    <property type="entry name" value="De-COase2_CS"/>
</dbReference>
<feature type="compositionally biased region" description="Low complexity" evidence="9">
    <location>
        <begin position="468"/>
        <end position="489"/>
    </location>
</feature>
<dbReference type="Proteomes" id="UP001056336">
    <property type="component" value="Chromosome"/>
</dbReference>
<comment type="cofactor">
    <cofactor evidence="1 6 8">
        <name>pyridoxal 5'-phosphate</name>
        <dbReference type="ChEBI" id="CHEBI:597326"/>
    </cofactor>
</comment>
<comment type="function">
    <text evidence="6">Specifically catalyzes the decarboxylation of meso-diaminopimelate (meso-DAP) to L-lysine.</text>
</comment>
<reference evidence="11" key="1">
    <citation type="journal article" date="2018" name="Int. J. Syst. Evol. Microbiol.">
        <title>Jatrophihabitans telluris sp. nov., isolated from sediment soil of lava forest wetlands and the emended description of the genus Jatrophihabitans.</title>
        <authorList>
            <person name="Lee K.C."/>
            <person name="Suh M.K."/>
            <person name="Eom M.K."/>
            <person name="Kim K.K."/>
            <person name="Kim J.S."/>
            <person name="Kim D.S."/>
            <person name="Ko S.H."/>
            <person name="Shin Y.K."/>
            <person name="Lee J.S."/>
        </authorList>
    </citation>
    <scope>NUCLEOTIDE SEQUENCE</scope>
    <source>
        <strain evidence="11">N237</strain>
    </source>
</reference>
<feature type="region of interest" description="Disordered" evidence="9">
    <location>
        <begin position="468"/>
        <end position="501"/>
    </location>
</feature>
<feature type="modified residue" description="N6-(pyridoxal phosphate)lysine" evidence="6">
    <location>
        <position position="94"/>
    </location>
</feature>
<dbReference type="GO" id="GO:0008836">
    <property type="term" value="F:diaminopimelate decarboxylase activity"/>
    <property type="evidence" value="ECO:0007669"/>
    <property type="project" value="UniProtKB-EC"/>
</dbReference>
<feature type="binding site" evidence="6">
    <location>
        <position position="423"/>
    </location>
    <ligand>
        <name>pyridoxal 5'-phosphate</name>
        <dbReference type="ChEBI" id="CHEBI:597326"/>
    </ligand>
</feature>
<dbReference type="PANTHER" id="PTHR43727">
    <property type="entry name" value="DIAMINOPIMELATE DECARBOXYLASE"/>
    <property type="match status" value="1"/>
</dbReference>
<evidence type="ECO:0000256" key="7">
    <source>
        <dbReference type="NCBIfam" id="TIGR01048"/>
    </source>
</evidence>
<comment type="catalytic activity">
    <reaction evidence="6 8">
        <text>meso-2,6-diaminopimelate + H(+) = L-lysine + CO2</text>
        <dbReference type="Rhea" id="RHEA:15101"/>
        <dbReference type="ChEBI" id="CHEBI:15378"/>
        <dbReference type="ChEBI" id="CHEBI:16526"/>
        <dbReference type="ChEBI" id="CHEBI:32551"/>
        <dbReference type="ChEBI" id="CHEBI:57791"/>
        <dbReference type="EC" id="4.1.1.20"/>
    </reaction>
</comment>
<dbReference type="SUPFAM" id="SSF50621">
    <property type="entry name" value="Alanine racemase C-terminal domain-like"/>
    <property type="match status" value="1"/>
</dbReference>
<evidence type="ECO:0000256" key="5">
    <source>
        <dbReference type="ARBA" id="ARBA00023239"/>
    </source>
</evidence>
<reference evidence="11" key="2">
    <citation type="submission" date="2022-05" db="EMBL/GenBank/DDBJ databases">
        <authorList>
            <person name="Kim J.-S."/>
            <person name="Lee K."/>
            <person name="Suh M."/>
            <person name="Eom M."/>
            <person name="Kim J.-S."/>
            <person name="Kim D.-S."/>
            <person name="Ko S.-H."/>
            <person name="Shin Y."/>
            <person name="Lee J.-S."/>
        </authorList>
    </citation>
    <scope>NUCLEOTIDE SEQUENCE</scope>
    <source>
        <strain evidence="11">N237</strain>
    </source>
</reference>
<evidence type="ECO:0000313" key="11">
    <source>
        <dbReference type="EMBL" id="UQX89850.1"/>
    </source>
</evidence>
<dbReference type="InterPro" id="IPR022653">
    <property type="entry name" value="De-COase2_pyr-phos_BS"/>
</dbReference>
<protein>
    <recommendedName>
        <fullName evidence="6 7">Diaminopimelate decarboxylase</fullName>
        <shortName evidence="6">DAP decarboxylase</shortName>
        <shortName evidence="6">DAPDC</shortName>
        <ecNumber evidence="6 7">4.1.1.20</ecNumber>
    </recommendedName>
</protein>
<keyword evidence="4 6" id="KW-0457">Lysine biosynthesis</keyword>
<dbReference type="Gene3D" id="3.20.20.10">
    <property type="entry name" value="Alanine racemase"/>
    <property type="match status" value="1"/>
</dbReference>
<keyword evidence="5 6" id="KW-0456">Lyase</keyword>
<feature type="binding site" evidence="6">
    <location>
        <position position="321"/>
    </location>
    <ligand>
        <name>substrate</name>
    </ligand>
</feature>
<evidence type="ECO:0000256" key="4">
    <source>
        <dbReference type="ARBA" id="ARBA00023154"/>
    </source>
</evidence>